<feature type="signal peptide" evidence="1">
    <location>
        <begin position="1"/>
        <end position="23"/>
    </location>
</feature>
<protein>
    <submittedName>
        <fullName evidence="2">Putative secreted protein</fullName>
    </submittedName>
</protein>
<dbReference type="EMBL" id="GIFC01008660">
    <property type="protein sequence ID" value="MXU90743.1"/>
    <property type="molecule type" value="Transcribed_RNA"/>
</dbReference>
<reference evidence="2" key="1">
    <citation type="submission" date="2019-12" db="EMBL/GenBank/DDBJ databases">
        <title>An insight into the sialome of adult female Ixodes ricinus ticks feeding for 6 days.</title>
        <authorList>
            <person name="Perner J."/>
            <person name="Ribeiro J.M.C."/>
        </authorList>
    </citation>
    <scope>NUCLEOTIDE SEQUENCE</scope>
    <source>
        <strain evidence="2">Semi-engorged</strain>
        <tissue evidence="2">Salivary glands</tissue>
    </source>
</reference>
<organism evidence="2">
    <name type="scientific">Ixodes ricinus</name>
    <name type="common">Common tick</name>
    <name type="synonym">Acarus ricinus</name>
    <dbReference type="NCBI Taxonomy" id="34613"/>
    <lineage>
        <taxon>Eukaryota</taxon>
        <taxon>Metazoa</taxon>
        <taxon>Ecdysozoa</taxon>
        <taxon>Arthropoda</taxon>
        <taxon>Chelicerata</taxon>
        <taxon>Arachnida</taxon>
        <taxon>Acari</taxon>
        <taxon>Parasitiformes</taxon>
        <taxon>Ixodida</taxon>
        <taxon>Ixodoidea</taxon>
        <taxon>Ixodidae</taxon>
        <taxon>Ixodinae</taxon>
        <taxon>Ixodes</taxon>
    </lineage>
</organism>
<sequence>MGSGGAGAAAVFLSSLAFRMTGSDEPFINFRLQWAYFNVAVFSNQQAIHETGTSINFCKHPELLQIVLLRCFYIAFPCSYISLSMNDEDVLHVLISKRRKPQGSHELFYYLMQYFEY</sequence>
<evidence type="ECO:0000313" key="2">
    <source>
        <dbReference type="EMBL" id="MXU90743.1"/>
    </source>
</evidence>
<proteinExistence type="predicted"/>
<name>A0A6B0UM63_IXORI</name>
<dbReference type="AlphaFoldDB" id="A0A6B0UM63"/>
<keyword evidence="1" id="KW-0732">Signal</keyword>
<accession>A0A6B0UM63</accession>
<feature type="chain" id="PRO_5025680164" evidence="1">
    <location>
        <begin position="24"/>
        <end position="117"/>
    </location>
</feature>
<evidence type="ECO:0000256" key="1">
    <source>
        <dbReference type="SAM" id="SignalP"/>
    </source>
</evidence>